<accession>A0ABW7F182</accession>
<keyword evidence="3" id="KW-1185">Reference proteome</keyword>
<evidence type="ECO:0000256" key="1">
    <source>
        <dbReference type="SAM" id="MobiDB-lite"/>
    </source>
</evidence>
<gene>
    <name evidence="2" type="ORF">ACG00Y_10290</name>
</gene>
<comment type="caution">
    <text evidence="2">The sequence shown here is derived from an EMBL/GenBank/DDBJ whole genome shotgun (WGS) entry which is preliminary data.</text>
</comment>
<evidence type="ECO:0008006" key="4">
    <source>
        <dbReference type="Google" id="ProtNLM"/>
    </source>
</evidence>
<sequence>MNRLQSELQRLYLLPSARPTDVGDGAEPVRSMVLELARPADWDALSRVWRGVQADLDLPAPAIAVSGTDGLQLWFSLQQPASPARAAAFLAQLQSRYLPDVAPARLRAMPSATAPAWQAAPVPTQQAATENWSAFVAPDLAPVFADTPWLDIPPGIEGQADLLARLKPITPDALEAAMQRLQPPQAPLPATPSPSEHRSETPGVDPRQFLQQVLNDETVALALRIEAAKALLHRP</sequence>
<feature type="region of interest" description="Disordered" evidence="1">
    <location>
        <begin position="184"/>
        <end position="207"/>
    </location>
</feature>
<dbReference type="EMBL" id="JBIGHV010000003">
    <property type="protein sequence ID" value="MFG6430304.1"/>
    <property type="molecule type" value="Genomic_DNA"/>
</dbReference>
<dbReference type="RefSeq" id="WP_394478460.1">
    <property type="nucleotide sequence ID" value="NZ_JBIGHV010000003.1"/>
</dbReference>
<dbReference type="Proteomes" id="UP001606210">
    <property type="component" value="Unassembled WGS sequence"/>
</dbReference>
<protein>
    <recommendedName>
        <fullName evidence="4">DUF721 domain-containing protein</fullName>
    </recommendedName>
</protein>
<organism evidence="2 3">
    <name type="scientific">Pelomonas parva</name>
    <dbReference type="NCBI Taxonomy" id="3299032"/>
    <lineage>
        <taxon>Bacteria</taxon>
        <taxon>Pseudomonadati</taxon>
        <taxon>Pseudomonadota</taxon>
        <taxon>Betaproteobacteria</taxon>
        <taxon>Burkholderiales</taxon>
        <taxon>Sphaerotilaceae</taxon>
        <taxon>Roseateles</taxon>
    </lineage>
</organism>
<evidence type="ECO:0000313" key="3">
    <source>
        <dbReference type="Proteomes" id="UP001606210"/>
    </source>
</evidence>
<name>A0ABW7F182_9BURK</name>
<reference evidence="2 3" key="1">
    <citation type="submission" date="2024-08" db="EMBL/GenBank/DDBJ databases">
        <authorList>
            <person name="Lu H."/>
        </authorList>
    </citation>
    <scope>NUCLEOTIDE SEQUENCE [LARGE SCALE GENOMIC DNA]</scope>
    <source>
        <strain evidence="2 3">LYH14W</strain>
    </source>
</reference>
<evidence type="ECO:0000313" key="2">
    <source>
        <dbReference type="EMBL" id="MFG6430304.1"/>
    </source>
</evidence>
<proteinExistence type="predicted"/>